<evidence type="ECO:0000313" key="2">
    <source>
        <dbReference type="Proteomes" id="UP000054538"/>
    </source>
</evidence>
<dbReference type="AlphaFoldDB" id="A0A0D0BPB3"/>
<organism evidence="1 2">
    <name type="scientific">Paxillus rubicundulus Ve08.2h10</name>
    <dbReference type="NCBI Taxonomy" id="930991"/>
    <lineage>
        <taxon>Eukaryota</taxon>
        <taxon>Fungi</taxon>
        <taxon>Dikarya</taxon>
        <taxon>Basidiomycota</taxon>
        <taxon>Agaricomycotina</taxon>
        <taxon>Agaricomycetes</taxon>
        <taxon>Agaricomycetidae</taxon>
        <taxon>Boletales</taxon>
        <taxon>Paxilineae</taxon>
        <taxon>Paxillaceae</taxon>
        <taxon>Paxillus</taxon>
    </lineage>
</organism>
<dbReference type="HOGENOM" id="CLU_2705584_0_0_1"/>
<reference evidence="1 2" key="1">
    <citation type="submission" date="2014-04" db="EMBL/GenBank/DDBJ databases">
        <authorList>
            <consortium name="DOE Joint Genome Institute"/>
            <person name="Kuo A."/>
            <person name="Kohler A."/>
            <person name="Jargeat P."/>
            <person name="Nagy L.G."/>
            <person name="Floudas D."/>
            <person name="Copeland A."/>
            <person name="Barry K.W."/>
            <person name="Cichocki N."/>
            <person name="Veneault-Fourrey C."/>
            <person name="LaButti K."/>
            <person name="Lindquist E.A."/>
            <person name="Lipzen A."/>
            <person name="Lundell T."/>
            <person name="Morin E."/>
            <person name="Murat C."/>
            <person name="Sun H."/>
            <person name="Tunlid A."/>
            <person name="Henrissat B."/>
            <person name="Grigoriev I.V."/>
            <person name="Hibbett D.S."/>
            <person name="Martin F."/>
            <person name="Nordberg H.P."/>
            <person name="Cantor M.N."/>
            <person name="Hua S.X."/>
        </authorList>
    </citation>
    <scope>NUCLEOTIDE SEQUENCE [LARGE SCALE GENOMIC DNA]</scope>
    <source>
        <strain evidence="1 2">Ve08.2h10</strain>
    </source>
</reference>
<keyword evidence="2" id="KW-1185">Reference proteome</keyword>
<proteinExistence type="predicted"/>
<protein>
    <submittedName>
        <fullName evidence="1">Uncharacterized protein</fullName>
    </submittedName>
</protein>
<accession>A0A0D0BPB3</accession>
<dbReference type="Proteomes" id="UP000054538">
    <property type="component" value="Unassembled WGS sequence"/>
</dbReference>
<sequence length="73" mass="7982">MAAMCDRSVDPKAMDVFDVCMAKAPSVKTIEISLLAQEPATEGCRGSVIWITRGLLLEQTQIMLRMDLKEAGP</sequence>
<reference evidence="2" key="2">
    <citation type="submission" date="2015-01" db="EMBL/GenBank/DDBJ databases">
        <title>Evolutionary Origins and Diversification of the Mycorrhizal Mutualists.</title>
        <authorList>
            <consortium name="DOE Joint Genome Institute"/>
            <consortium name="Mycorrhizal Genomics Consortium"/>
            <person name="Kohler A."/>
            <person name="Kuo A."/>
            <person name="Nagy L.G."/>
            <person name="Floudas D."/>
            <person name="Copeland A."/>
            <person name="Barry K.W."/>
            <person name="Cichocki N."/>
            <person name="Veneault-Fourrey C."/>
            <person name="LaButti K."/>
            <person name="Lindquist E.A."/>
            <person name="Lipzen A."/>
            <person name="Lundell T."/>
            <person name="Morin E."/>
            <person name="Murat C."/>
            <person name="Riley R."/>
            <person name="Ohm R."/>
            <person name="Sun H."/>
            <person name="Tunlid A."/>
            <person name="Henrissat B."/>
            <person name="Grigoriev I.V."/>
            <person name="Hibbett D.S."/>
            <person name="Martin F."/>
        </authorList>
    </citation>
    <scope>NUCLEOTIDE SEQUENCE [LARGE SCALE GENOMIC DNA]</scope>
    <source>
        <strain evidence="2">Ve08.2h10</strain>
    </source>
</reference>
<dbReference type="InParanoid" id="A0A0D0BPB3"/>
<name>A0A0D0BPB3_9AGAM</name>
<evidence type="ECO:0000313" key="1">
    <source>
        <dbReference type="EMBL" id="KIK73377.1"/>
    </source>
</evidence>
<dbReference type="EMBL" id="KN829814">
    <property type="protein sequence ID" value="KIK73377.1"/>
    <property type="molecule type" value="Genomic_DNA"/>
</dbReference>
<dbReference type="OrthoDB" id="2653647at2759"/>
<gene>
    <name evidence="1" type="ORF">PAXRUDRAFT_20923</name>
</gene>